<proteinExistence type="predicted"/>
<organism evidence="1 2">
    <name type="scientific">Salix purpurea</name>
    <name type="common">Purple osier willow</name>
    <dbReference type="NCBI Taxonomy" id="77065"/>
    <lineage>
        <taxon>Eukaryota</taxon>
        <taxon>Viridiplantae</taxon>
        <taxon>Streptophyta</taxon>
        <taxon>Embryophyta</taxon>
        <taxon>Tracheophyta</taxon>
        <taxon>Spermatophyta</taxon>
        <taxon>Magnoliopsida</taxon>
        <taxon>eudicotyledons</taxon>
        <taxon>Gunneridae</taxon>
        <taxon>Pentapetalae</taxon>
        <taxon>rosids</taxon>
        <taxon>fabids</taxon>
        <taxon>Malpighiales</taxon>
        <taxon>Salicaceae</taxon>
        <taxon>Saliceae</taxon>
        <taxon>Salix</taxon>
    </lineage>
</organism>
<comment type="caution">
    <text evidence="1">The sequence shown here is derived from an EMBL/GenBank/DDBJ whole genome shotgun (WGS) entry which is preliminary data.</text>
</comment>
<dbReference type="Gene3D" id="3.40.1170.10">
    <property type="entry name" value="DNA repair protein MutS, domain I"/>
    <property type="match status" value="1"/>
</dbReference>
<dbReference type="OrthoDB" id="121051at2759"/>
<evidence type="ECO:0000313" key="2">
    <source>
        <dbReference type="Proteomes" id="UP001151532"/>
    </source>
</evidence>
<dbReference type="GO" id="GO:0030983">
    <property type="term" value="F:mismatched DNA binding"/>
    <property type="evidence" value="ECO:0007669"/>
    <property type="project" value="InterPro"/>
</dbReference>
<sequence length="99" mass="11740">MPNFLKAFRNPQQRNPNFLIIKWVKINNFEEHNKLPELKLDAKQTQGFLSFFKTLPHDPRAVRVFDRRGYYTAHADNATLHCKDILPHYNCFAPVGEWI</sequence>
<keyword evidence="2" id="KW-1185">Reference proteome</keyword>
<dbReference type="GO" id="GO:0006298">
    <property type="term" value="P:mismatch repair"/>
    <property type="evidence" value="ECO:0007669"/>
    <property type="project" value="InterPro"/>
</dbReference>
<gene>
    <name evidence="1" type="ORF">OIU79_030207</name>
</gene>
<dbReference type="GO" id="GO:0005524">
    <property type="term" value="F:ATP binding"/>
    <property type="evidence" value="ECO:0007669"/>
    <property type="project" value="InterPro"/>
</dbReference>
<evidence type="ECO:0000313" key="1">
    <source>
        <dbReference type="EMBL" id="KAJ6749263.1"/>
    </source>
</evidence>
<reference evidence="1" key="2">
    <citation type="journal article" date="2023" name="Int. J. Mol. Sci.">
        <title>De Novo Assembly and Annotation of 11 Diverse Shrub Willow (Salix) Genomes Reveals Novel Gene Organization in Sex-Linked Regions.</title>
        <authorList>
            <person name="Hyden B."/>
            <person name="Feng K."/>
            <person name="Yates T.B."/>
            <person name="Jawdy S."/>
            <person name="Cereghino C."/>
            <person name="Smart L.B."/>
            <person name="Muchero W."/>
        </authorList>
    </citation>
    <scope>NUCLEOTIDE SEQUENCE</scope>
    <source>
        <tissue evidence="1">Shoot tip</tissue>
    </source>
</reference>
<name>A0A9Q0ZW96_SALPP</name>
<accession>A0A9Q0ZW96</accession>
<dbReference type="AlphaFoldDB" id="A0A9Q0ZW96"/>
<dbReference type="InterPro" id="IPR016151">
    <property type="entry name" value="DNA_mismatch_repair_MutS_N"/>
</dbReference>
<dbReference type="Proteomes" id="UP001151532">
    <property type="component" value="Chromosome 12"/>
</dbReference>
<dbReference type="EMBL" id="JAPFFK010000008">
    <property type="protein sequence ID" value="KAJ6749263.1"/>
    <property type="molecule type" value="Genomic_DNA"/>
</dbReference>
<reference evidence="1" key="1">
    <citation type="submission" date="2022-11" db="EMBL/GenBank/DDBJ databases">
        <authorList>
            <person name="Hyden B.L."/>
            <person name="Feng K."/>
            <person name="Yates T."/>
            <person name="Jawdy S."/>
            <person name="Smart L.B."/>
            <person name="Muchero W."/>
        </authorList>
    </citation>
    <scope>NUCLEOTIDE SEQUENCE</scope>
    <source>
        <tissue evidence="1">Shoot tip</tissue>
    </source>
</reference>
<protein>
    <submittedName>
        <fullName evidence="1">Uncharacterized protein</fullName>
    </submittedName>
</protein>